<dbReference type="KEGG" id="bthu:YBT1518_28325"/>
<gene>
    <name evidence="1" type="ORF">YBT1518_23600</name>
    <name evidence="2" type="ORF">YBT1518_28325</name>
</gene>
<dbReference type="Proteomes" id="UP000018566">
    <property type="component" value="Chromosome"/>
</dbReference>
<accession>A0A9W3KIE5</accession>
<protein>
    <submittedName>
        <fullName evidence="1">Uncharacterized protein</fullName>
    </submittedName>
</protein>
<dbReference type="KEGG" id="bthu:YBT1518_23600"/>
<evidence type="ECO:0000313" key="1">
    <source>
        <dbReference type="EMBL" id="AHA73842.1"/>
    </source>
</evidence>
<dbReference type="AlphaFoldDB" id="A0A9W3KIE5"/>
<dbReference type="EMBL" id="CP005935">
    <property type="protein sequence ID" value="AHA74768.1"/>
    <property type="molecule type" value="Genomic_DNA"/>
</dbReference>
<sequence length="82" mass="9214">MKLVNLAVNKLAIVISRSDGNPRLARSALVRGNLFRLKNVIVHPNLTHVTVMIHPLPDENVLVSFPYLIICLHKNEGHVLFI</sequence>
<organism evidence="1 3">
    <name type="scientific">Bacillus thuringiensis YBT-1518</name>
    <dbReference type="NCBI Taxonomy" id="529122"/>
    <lineage>
        <taxon>Bacteria</taxon>
        <taxon>Bacillati</taxon>
        <taxon>Bacillota</taxon>
        <taxon>Bacilli</taxon>
        <taxon>Bacillales</taxon>
        <taxon>Bacillaceae</taxon>
        <taxon>Bacillus</taxon>
        <taxon>Bacillus cereus group</taxon>
    </lineage>
</organism>
<dbReference type="EMBL" id="CP005935">
    <property type="protein sequence ID" value="AHA73842.1"/>
    <property type="molecule type" value="Genomic_DNA"/>
</dbReference>
<evidence type="ECO:0000313" key="3">
    <source>
        <dbReference type="Proteomes" id="UP000018566"/>
    </source>
</evidence>
<name>A0A9W3KIE5_BACTU</name>
<reference evidence="1 3" key="1">
    <citation type="submission" date="2013-05" db="EMBL/GenBank/DDBJ databases">
        <title>Complete genome sequence of Bacillus thuringiensis YBT-1518, a typical strain with high toxicity to nematode.</title>
        <authorList>
            <person name="Wang P."/>
            <person name="Zhang C."/>
            <person name="Guo M."/>
            <person name="Guo S."/>
            <person name="Zhu Y."/>
            <person name="Zheng J."/>
            <person name="Zhu L."/>
            <person name="Ruan L."/>
            <person name="Peng D."/>
            <person name="Sun M."/>
        </authorList>
    </citation>
    <scope>NUCLEOTIDE SEQUENCE [LARGE SCALE GENOMIC DNA]</scope>
    <source>
        <strain evidence="1 3">YBT-1518</strain>
    </source>
</reference>
<proteinExistence type="predicted"/>
<evidence type="ECO:0000313" key="2">
    <source>
        <dbReference type="EMBL" id="AHA74768.1"/>
    </source>
</evidence>